<accession>A0A0G4HDS2</accession>
<feature type="compositionally biased region" description="Basic and acidic residues" evidence="1">
    <location>
        <begin position="340"/>
        <end position="361"/>
    </location>
</feature>
<name>A0A0G4HDS2_9ALVE</name>
<gene>
    <name evidence="2" type="ORF">Cvel_26425</name>
</gene>
<sequence>GGGEDGGEGGLVRCPLLCLVEAGGLPVEEVLDLSRRVVVVGAWVQGVPVLLCWVAVPVEMSEQSSVTYPTLKAGMQFKGWRDTCNSIRDGNEKLFGASAANIARWEANQLYKATKNHPDVGDDIQALFDQKEDEDDTEFRDANKVVKWPPYKTALWECLVKKLDVPEKTKRDSLSRTWNQIVENGKSFSDFFSLYRFFKSLMRDTKRSKGDNDVAERTRARAVLACLPPSYRRKWADDWDEDDLYDFDKLITACEERSKNPLLNKFEDDPASIAPVKPSVRVHPEQHQIKQEANYVGSGGFPPRGRGRGRGRGGRGREGRGGHSQSSQQDPQQSQQQQKKKCESCGRPGGHDPGWECRGKTHRCSECNEVGHRDHMCPRKQKQQQYNAERGRGRGRGGVYPSRGGGPGRYDVNGLYYTPALPPGAGMVPGSGLQQFRPLKKMWGPLPKSMWAHVARGASITRNATFSKAIGMTPYEKATGKKPDRRLMVGDPSILKIVESGIELPGSLIMTLWLYPLNSHTAVVAKKNPHTGV</sequence>
<reference evidence="2" key="1">
    <citation type="submission" date="2014-11" db="EMBL/GenBank/DDBJ databases">
        <authorList>
            <person name="Otto D Thomas"/>
            <person name="Naeem Raeece"/>
        </authorList>
    </citation>
    <scope>NUCLEOTIDE SEQUENCE</scope>
</reference>
<organism evidence="2">
    <name type="scientific">Chromera velia CCMP2878</name>
    <dbReference type="NCBI Taxonomy" id="1169474"/>
    <lineage>
        <taxon>Eukaryota</taxon>
        <taxon>Sar</taxon>
        <taxon>Alveolata</taxon>
        <taxon>Colpodellida</taxon>
        <taxon>Chromeraceae</taxon>
        <taxon>Chromera</taxon>
    </lineage>
</organism>
<protein>
    <submittedName>
        <fullName evidence="2">Uncharacterized protein</fullName>
    </submittedName>
</protein>
<feature type="region of interest" description="Disordered" evidence="1">
    <location>
        <begin position="377"/>
        <end position="405"/>
    </location>
</feature>
<feature type="compositionally biased region" description="Low complexity" evidence="1">
    <location>
        <begin position="324"/>
        <end position="337"/>
    </location>
</feature>
<evidence type="ECO:0000313" key="2">
    <source>
        <dbReference type="EMBL" id="CEM41975.1"/>
    </source>
</evidence>
<dbReference type="VEuPathDB" id="CryptoDB:Cvel_26425"/>
<dbReference type="AlphaFoldDB" id="A0A0G4HDS2"/>
<feature type="non-terminal residue" evidence="2">
    <location>
        <position position="1"/>
    </location>
</feature>
<evidence type="ECO:0000256" key="1">
    <source>
        <dbReference type="SAM" id="MobiDB-lite"/>
    </source>
</evidence>
<dbReference type="EMBL" id="CDMZ01002351">
    <property type="protein sequence ID" value="CEM41975.1"/>
    <property type="molecule type" value="Genomic_DNA"/>
</dbReference>
<feature type="region of interest" description="Disordered" evidence="1">
    <location>
        <begin position="278"/>
        <end position="361"/>
    </location>
</feature>
<feature type="compositionally biased region" description="Basic residues" evidence="1">
    <location>
        <begin position="305"/>
        <end position="314"/>
    </location>
</feature>
<proteinExistence type="predicted"/>